<dbReference type="SUPFAM" id="SSF49354">
    <property type="entry name" value="PapD-like"/>
    <property type="match status" value="1"/>
</dbReference>
<evidence type="ECO:0000313" key="4">
    <source>
        <dbReference type="Proteomes" id="UP000715965"/>
    </source>
</evidence>
<protein>
    <submittedName>
        <fullName evidence="3">Molecular chaperone</fullName>
    </submittedName>
</protein>
<dbReference type="InterPro" id="IPR050643">
    <property type="entry name" value="Periplasmic_pilus_chap"/>
</dbReference>
<name>A0ABR9SHI0_9BURK</name>
<dbReference type="PANTHER" id="PTHR30251:SF4">
    <property type="entry name" value="SLR1668 PROTEIN"/>
    <property type="match status" value="1"/>
</dbReference>
<dbReference type="Proteomes" id="UP000715965">
    <property type="component" value="Unassembled WGS sequence"/>
</dbReference>
<sequence length="236" mass="25321">MMRAWSGAAGLLLLAAALSGRAAELAVDPVVVVLDAQHDRRALQIENRGPQAVLLQVDARRWTQPDGTDLLEPTTQLVVNPPVFRIEPGRHQVVRVGLRALPELQAEGSFRLIVREVPVPAQAAEPAVHVLLELRLPVYLAPARPVRAQRWRAWTQGEGVQVEVENTGNVHQSFASLQALGDPRAPGGVPASGAAVLAGAAHRWSFPKSVIQAGRITIQAQTDAGPVRESIEIGQP</sequence>
<dbReference type="PANTHER" id="PTHR30251">
    <property type="entry name" value="PILUS ASSEMBLY CHAPERONE"/>
    <property type="match status" value="1"/>
</dbReference>
<feature type="signal peptide" evidence="1">
    <location>
        <begin position="1"/>
        <end position="22"/>
    </location>
</feature>
<proteinExistence type="predicted"/>
<keyword evidence="1" id="KW-0732">Signal</keyword>
<evidence type="ECO:0000259" key="2">
    <source>
        <dbReference type="Pfam" id="PF00345"/>
    </source>
</evidence>
<gene>
    <name evidence="3" type="ORF">IM725_14640</name>
</gene>
<dbReference type="Gene3D" id="2.60.40.10">
    <property type="entry name" value="Immunoglobulins"/>
    <property type="match status" value="1"/>
</dbReference>
<reference evidence="3 4" key="1">
    <citation type="submission" date="2020-10" db="EMBL/GenBank/DDBJ databases">
        <title>Draft genome of Ramlibacter aquaticus LMG 30558.</title>
        <authorList>
            <person name="Props R."/>
        </authorList>
    </citation>
    <scope>NUCLEOTIDE SEQUENCE [LARGE SCALE GENOMIC DNA]</scope>
    <source>
        <strain evidence="3 4">LMG 30558</strain>
    </source>
</reference>
<accession>A0ABR9SHI0</accession>
<dbReference type="EMBL" id="JADDOJ010000065">
    <property type="protein sequence ID" value="MBE7941815.1"/>
    <property type="molecule type" value="Genomic_DNA"/>
</dbReference>
<organism evidence="3 4">
    <name type="scientific">Ramlibacter aquaticus</name>
    <dbReference type="NCBI Taxonomy" id="2780094"/>
    <lineage>
        <taxon>Bacteria</taxon>
        <taxon>Pseudomonadati</taxon>
        <taxon>Pseudomonadota</taxon>
        <taxon>Betaproteobacteria</taxon>
        <taxon>Burkholderiales</taxon>
        <taxon>Comamonadaceae</taxon>
        <taxon>Ramlibacter</taxon>
    </lineage>
</organism>
<evidence type="ECO:0000313" key="3">
    <source>
        <dbReference type="EMBL" id="MBE7941815.1"/>
    </source>
</evidence>
<dbReference type="Pfam" id="PF00345">
    <property type="entry name" value="PapD_N"/>
    <property type="match status" value="1"/>
</dbReference>
<dbReference type="InterPro" id="IPR008962">
    <property type="entry name" value="PapD-like_sf"/>
</dbReference>
<dbReference type="RefSeq" id="WP_193781377.1">
    <property type="nucleotide sequence ID" value="NZ_JADDOJ010000065.1"/>
</dbReference>
<feature type="chain" id="PRO_5047131220" evidence="1">
    <location>
        <begin position="23"/>
        <end position="236"/>
    </location>
</feature>
<dbReference type="InterPro" id="IPR013783">
    <property type="entry name" value="Ig-like_fold"/>
</dbReference>
<comment type="caution">
    <text evidence="3">The sequence shown here is derived from an EMBL/GenBank/DDBJ whole genome shotgun (WGS) entry which is preliminary data.</text>
</comment>
<keyword evidence="4" id="KW-1185">Reference proteome</keyword>
<feature type="domain" description="Pili assembly chaperone N-terminal" evidence="2">
    <location>
        <begin position="25"/>
        <end position="143"/>
    </location>
</feature>
<dbReference type="InterPro" id="IPR016147">
    <property type="entry name" value="Pili_assmbl_chaperone_N"/>
</dbReference>
<evidence type="ECO:0000256" key="1">
    <source>
        <dbReference type="SAM" id="SignalP"/>
    </source>
</evidence>